<organism evidence="2 3">
    <name type="scientific">Podospora pseudocomata</name>
    <dbReference type="NCBI Taxonomy" id="2093779"/>
    <lineage>
        <taxon>Eukaryota</taxon>
        <taxon>Fungi</taxon>
        <taxon>Dikarya</taxon>
        <taxon>Ascomycota</taxon>
        <taxon>Pezizomycotina</taxon>
        <taxon>Sordariomycetes</taxon>
        <taxon>Sordariomycetidae</taxon>
        <taxon>Sordariales</taxon>
        <taxon>Podosporaceae</taxon>
        <taxon>Podospora</taxon>
    </lineage>
</organism>
<comment type="caution">
    <text evidence="2">The sequence shown here is derived from an EMBL/GenBank/DDBJ whole genome shotgun (WGS) entry which is preliminary data.</text>
</comment>
<dbReference type="GeneID" id="87903431"/>
<dbReference type="EMBL" id="JAFFHA010000006">
    <property type="protein sequence ID" value="KAK4655005.1"/>
    <property type="molecule type" value="Genomic_DNA"/>
</dbReference>
<name>A0ABR0GGW1_9PEZI</name>
<evidence type="ECO:0000256" key="1">
    <source>
        <dbReference type="SAM" id="MobiDB-lite"/>
    </source>
</evidence>
<dbReference type="RefSeq" id="XP_062743980.1">
    <property type="nucleotide sequence ID" value="XM_062883744.1"/>
</dbReference>
<keyword evidence="3" id="KW-1185">Reference proteome</keyword>
<feature type="compositionally biased region" description="Polar residues" evidence="1">
    <location>
        <begin position="305"/>
        <end position="331"/>
    </location>
</feature>
<evidence type="ECO:0000313" key="2">
    <source>
        <dbReference type="EMBL" id="KAK4655005.1"/>
    </source>
</evidence>
<protein>
    <recommendedName>
        <fullName evidence="4">Fungal N-terminal domain-containing protein</fullName>
    </recommendedName>
</protein>
<accession>A0ABR0GGW1</accession>
<evidence type="ECO:0000313" key="3">
    <source>
        <dbReference type="Proteomes" id="UP001323405"/>
    </source>
</evidence>
<evidence type="ECO:0008006" key="4">
    <source>
        <dbReference type="Google" id="ProtNLM"/>
    </source>
</evidence>
<gene>
    <name evidence="2" type="ORF">QC762_0071510</name>
</gene>
<sequence>MADALAVSGLAASIISLGIQVGGGIIKYLDVIKGRDENIACIRRLVDSLTENLRILEACSTFLHPSYPVPTTTLMRNLTNELLAHFTTQGQSSKRQDTIKRSMTYPLERSKLTQLLDLSQALNLAALTLGLQVSDFISSKLADVESNTHANSSKLDAILSQFLALNVSINDGKAALSSAVSSIRDSNHDLGNRIQDSHCQQAANHLQVTDQLLAIKNSQHVYADTFNALKSQATSHHIELIEKSQATAQRQIELGIQLLNEVSQLREITRNFIKDHDSGGYTPSSADTTIYRLLSKPNALRTICDSSLPSRKTHNQVSDGVTSHGSTSNSPGFEEPVSSLLAASLECQCRPRTRRMRKDWQFSHFGSLFKIIDVEESHFRGCSFNKASRLTTRERARRYQIHRLETTLPKGHIDVSYLGLWNWWLQYGEGSLDLVPHGGCQDCTSLEDSGSIGVFGSALAGTSDAV</sequence>
<proteinExistence type="predicted"/>
<feature type="region of interest" description="Disordered" evidence="1">
    <location>
        <begin position="305"/>
        <end position="333"/>
    </location>
</feature>
<reference evidence="2 3" key="1">
    <citation type="journal article" date="2023" name="bioRxiv">
        <title>High-quality genome assemblies of four members of thePodospora anserinaspecies complex.</title>
        <authorList>
            <person name="Ament-Velasquez S.L."/>
            <person name="Vogan A.A."/>
            <person name="Wallerman O."/>
            <person name="Hartmann F."/>
            <person name="Gautier V."/>
            <person name="Silar P."/>
            <person name="Giraud T."/>
            <person name="Johannesson H."/>
        </authorList>
    </citation>
    <scope>NUCLEOTIDE SEQUENCE [LARGE SCALE GENOMIC DNA]</scope>
    <source>
        <strain evidence="2 3">CBS 415.72m</strain>
    </source>
</reference>
<dbReference type="Proteomes" id="UP001323405">
    <property type="component" value="Unassembled WGS sequence"/>
</dbReference>